<accession>A0ABR1SIE0</accession>
<evidence type="ECO:0000259" key="1">
    <source>
        <dbReference type="Pfam" id="PF13409"/>
    </source>
</evidence>
<name>A0ABR1SIE0_9PEZI</name>
<dbReference type="Pfam" id="PF22041">
    <property type="entry name" value="GST_C_7"/>
    <property type="match status" value="1"/>
</dbReference>
<dbReference type="InterPro" id="IPR004045">
    <property type="entry name" value="Glutathione_S-Trfase_N"/>
</dbReference>
<protein>
    <recommendedName>
        <fullName evidence="5">GST N-terminal domain-containing protein</fullName>
    </recommendedName>
</protein>
<dbReference type="SUPFAM" id="SSF47616">
    <property type="entry name" value="GST C-terminal domain-like"/>
    <property type="match status" value="1"/>
</dbReference>
<dbReference type="Gene3D" id="1.20.1050.10">
    <property type="match status" value="1"/>
</dbReference>
<feature type="domain" description="Glutathione S-transferase UstS-like C-terminal" evidence="2">
    <location>
        <begin position="148"/>
        <end position="256"/>
    </location>
</feature>
<dbReference type="InterPro" id="IPR054416">
    <property type="entry name" value="GST_UstS-like_C"/>
</dbReference>
<dbReference type="EMBL" id="JAQQWK010000009">
    <property type="protein sequence ID" value="KAK8034093.1"/>
    <property type="molecule type" value="Genomic_DNA"/>
</dbReference>
<evidence type="ECO:0000259" key="2">
    <source>
        <dbReference type="Pfam" id="PF22041"/>
    </source>
</evidence>
<sequence length="276" mass="31502">MAANQITLFDLPSQGRQSCWSLNPWKSKGSPHRLPPAACELGIEYTLTDHSRTARINLNFKGVDYKTEWLEYPDIKPRLEKHVQLPEGQKTYTIPTVILPDGSYMTDSLAIAHKLEELYPEPKLAGIETPAFDRLSKDLLPGIMGDLRPVYFSRLPERVLNKASYEYWQTTRAEALGVGKRPDELTDADRGEAWKKLEESGKLKQVSALLNAQAENGPYFEGKEIGFADFAWTGFLVFWKRIGGDEYEKILELTGDKDLHLKYLQKMEPHIKRDAF</sequence>
<gene>
    <name evidence="3" type="ORF">PG993_009088</name>
</gene>
<dbReference type="InterPro" id="IPR036282">
    <property type="entry name" value="Glutathione-S-Trfase_C_sf"/>
</dbReference>
<evidence type="ECO:0000313" key="4">
    <source>
        <dbReference type="Proteomes" id="UP001444661"/>
    </source>
</evidence>
<dbReference type="Gene3D" id="3.40.30.10">
    <property type="entry name" value="Glutaredoxin"/>
    <property type="match status" value="1"/>
</dbReference>
<keyword evidence="4" id="KW-1185">Reference proteome</keyword>
<evidence type="ECO:0000313" key="3">
    <source>
        <dbReference type="EMBL" id="KAK8034093.1"/>
    </source>
</evidence>
<dbReference type="Proteomes" id="UP001444661">
    <property type="component" value="Unassembled WGS sequence"/>
</dbReference>
<dbReference type="InterPro" id="IPR036249">
    <property type="entry name" value="Thioredoxin-like_sf"/>
</dbReference>
<reference evidence="3 4" key="1">
    <citation type="submission" date="2023-01" db="EMBL/GenBank/DDBJ databases">
        <title>Analysis of 21 Apiospora genomes using comparative genomics revels a genus with tremendous synthesis potential of carbohydrate active enzymes and secondary metabolites.</title>
        <authorList>
            <person name="Sorensen T."/>
        </authorList>
    </citation>
    <scope>NUCLEOTIDE SEQUENCE [LARGE SCALE GENOMIC DNA]</scope>
    <source>
        <strain evidence="3 4">CBS 33761</strain>
    </source>
</reference>
<feature type="domain" description="GST N-terminal" evidence="1">
    <location>
        <begin position="51"/>
        <end position="117"/>
    </location>
</feature>
<dbReference type="Pfam" id="PF13409">
    <property type="entry name" value="GST_N_2"/>
    <property type="match status" value="1"/>
</dbReference>
<comment type="caution">
    <text evidence="3">The sequence shown here is derived from an EMBL/GenBank/DDBJ whole genome shotgun (WGS) entry which is preliminary data.</text>
</comment>
<proteinExistence type="predicted"/>
<organism evidence="3 4">
    <name type="scientific">Apiospora rasikravindrae</name>
    <dbReference type="NCBI Taxonomy" id="990691"/>
    <lineage>
        <taxon>Eukaryota</taxon>
        <taxon>Fungi</taxon>
        <taxon>Dikarya</taxon>
        <taxon>Ascomycota</taxon>
        <taxon>Pezizomycotina</taxon>
        <taxon>Sordariomycetes</taxon>
        <taxon>Xylariomycetidae</taxon>
        <taxon>Amphisphaeriales</taxon>
        <taxon>Apiosporaceae</taxon>
        <taxon>Apiospora</taxon>
    </lineage>
</organism>
<dbReference type="SUPFAM" id="SSF52833">
    <property type="entry name" value="Thioredoxin-like"/>
    <property type="match status" value="1"/>
</dbReference>
<evidence type="ECO:0008006" key="5">
    <source>
        <dbReference type="Google" id="ProtNLM"/>
    </source>
</evidence>